<evidence type="ECO:0000256" key="1">
    <source>
        <dbReference type="ARBA" id="ARBA00004141"/>
    </source>
</evidence>
<accession>F9FBD2</accession>
<evidence type="ECO:0000256" key="3">
    <source>
        <dbReference type="ARBA" id="ARBA00022692"/>
    </source>
</evidence>
<comment type="similarity">
    <text evidence="2">Belongs to the IFI6/IFI27 family.</text>
</comment>
<evidence type="ECO:0000256" key="4">
    <source>
        <dbReference type="ARBA" id="ARBA00022989"/>
    </source>
</evidence>
<dbReference type="InterPro" id="IPR009311">
    <property type="entry name" value="IFI6/IFI27-like"/>
</dbReference>
<comment type="subcellular location">
    <subcellularLocation>
        <location evidence="1">Membrane</location>
        <topology evidence="1">Multi-pass membrane protein</topology>
    </subcellularLocation>
</comment>
<evidence type="ECO:0000256" key="6">
    <source>
        <dbReference type="SAM" id="MobiDB-lite"/>
    </source>
</evidence>
<evidence type="ECO:0000313" key="7">
    <source>
        <dbReference type="EMBL" id="EGU85836.1"/>
    </source>
</evidence>
<dbReference type="AlphaFoldDB" id="F9FBD2"/>
<keyword evidence="4" id="KW-1133">Transmembrane helix</keyword>
<evidence type="ECO:0000256" key="2">
    <source>
        <dbReference type="ARBA" id="ARBA00007262"/>
    </source>
</evidence>
<proteinExistence type="inferred from homology"/>
<protein>
    <submittedName>
        <fullName evidence="7">Uncharacterized protein</fullName>
    </submittedName>
</protein>
<reference evidence="7" key="1">
    <citation type="journal article" date="2012" name="Mol. Plant Microbe Interact.">
        <title>A highly conserved effector in Fusarium oxysporum is required for full virulence on Arabidopsis.</title>
        <authorList>
            <person name="Thatcher L.F."/>
            <person name="Gardiner D.M."/>
            <person name="Kazan K."/>
            <person name="Manners J."/>
        </authorList>
    </citation>
    <scope>NUCLEOTIDE SEQUENCE [LARGE SCALE GENOMIC DNA]</scope>
    <source>
        <strain evidence="7">Fo5176</strain>
    </source>
</reference>
<dbReference type="OrthoDB" id="6105938at2759"/>
<feature type="region of interest" description="Disordered" evidence="6">
    <location>
        <begin position="200"/>
        <end position="241"/>
    </location>
</feature>
<comment type="caution">
    <text evidence="7">The sequence shown here is derived from an EMBL/GenBank/DDBJ whole genome shotgun (WGS) entry which is preliminary data.</text>
</comment>
<sequence>MTTKPLMTRFVIWSENSAEAAFLAFVGCTAPAACQLVIRTPLLPSFLVIILSSYNIQRIGKTIYSHDFGYQLPYLMFILRSPSRIMQFTQDLLAPAAMAAGAAMVVAPVIVAGPALAVAGFGAGGIAAGSAAAGVHSGIGSVVAGSAFATLQSAGAGGVGLAVVNGVVQAAGVVGQGDGDNTGDQGEDGGTHEENNAEEMVFKKKKPETNDQQKGVASLSPEDDNKPNGEGEGEVPQSRVDNELKRFRQLKDDFFRPVPVVKKEPKAPRQRHYPVDLFFANFKEFDYQRTKPFFDEFYRMCDHFGWSDEEATEPWYNFRVSLIQEFNYVVGEDKDNLLHWQNMFNLIGLPKPTSLHEARTVSEARPAAICNGKLTRYQTMRVTHVNLVDLVESPRTRQPVEHFKTVQDLSQYSVYEVKIFPKEEAYNGGLLALLLREILGARSGRARRARK</sequence>
<organism evidence="7">
    <name type="scientific">Fusarium oxysporum (strain Fo5176)</name>
    <name type="common">Fusarium vascular wilt</name>
    <dbReference type="NCBI Taxonomy" id="660025"/>
    <lineage>
        <taxon>Eukaryota</taxon>
        <taxon>Fungi</taxon>
        <taxon>Dikarya</taxon>
        <taxon>Ascomycota</taxon>
        <taxon>Pezizomycotina</taxon>
        <taxon>Sordariomycetes</taxon>
        <taxon>Hypocreomycetidae</taxon>
        <taxon>Hypocreales</taxon>
        <taxon>Nectriaceae</taxon>
        <taxon>Fusarium</taxon>
        <taxon>Fusarium oxysporum species complex</taxon>
    </lineage>
</organism>
<dbReference type="Gene3D" id="6.10.110.10">
    <property type="match status" value="1"/>
</dbReference>
<dbReference type="PANTHER" id="PTHR38846:SF1">
    <property type="entry name" value="C3H1-TYPE DOMAIN-CONTAINING PROTEIN"/>
    <property type="match status" value="1"/>
</dbReference>
<keyword evidence="5" id="KW-0472">Membrane</keyword>
<dbReference type="PANTHER" id="PTHR38846">
    <property type="entry name" value="C3H1-TYPE DOMAIN-CONTAINING PROTEIN"/>
    <property type="match status" value="1"/>
</dbReference>
<gene>
    <name evidence="7" type="ORF">FOXB_03684</name>
</gene>
<dbReference type="InterPro" id="IPR038213">
    <property type="entry name" value="IFI6/IFI27-like_sf"/>
</dbReference>
<dbReference type="Pfam" id="PF06140">
    <property type="entry name" value="Ifi-6-16"/>
    <property type="match status" value="1"/>
</dbReference>
<evidence type="ECO:0000256" key="5">
    <source>
        <dbReference type="ARBA" id="ARBA00023136"/>
    </source>
</evidence>
<name>F9FBD2_FUSOF</name>
<dbReference type="EMBL" id="AFQF01001219">
    <property type="protein sequence ID" value="EGU85836.1"/>
    <property type="molecule type" value="Genomic_DNA"/>
</dbReference>
<dbReference type="GO" id="GO:0016020">
    <property type="term" value="C:membrane"/>
    <property type="evidence" value="ECO:0007669"/>
    <property type="project" value="UniProtKB-SubCell"/>
</dbReference>
<keyword evidence="3" id="KW-0812">Transmembrane</keyword>
<feature type="region of interest" description="Disordered" evidence="6">
    <location>
        <begin position="174"/>
        <end position="193"/>
    </location>
</feature>